<keyword evidence="6" id="KW-0408">Iron</keyword>
<dbReference type="InterPro" id="IPR042098">
    <property type="entry name" value="TauD-like_sf"/>
</dbReference>
<keyword evidence="5" id="KW-0560">Oxidoreductase</keyword>
<comment type="caution">
    <text evidence="8">The sequence shown here is derived from an EMBL/GenBank/DDBJ whole genome shotgun (WGS) entry which is preliminary data.</text>
</comment>
<reference evidence="8 9" key="1">
    <citation type="submission" date="2015-07" db="EMBL/GenBank/DDBJ databases">
        <title>Comparative genomics of the Sigatoka disease complex on banana suggests a link between parallel evolutionary changes in Pseudocercospora fijiensis and Pseudocercospora eumusae and increased virulence on the banana host.</title>
        <authorList>
            <person name="Chang T.-C."/>
            <person name="Salvucci A."/>
            <person name="Crous P.W."/>
            <person name="Stergiopoulos I."/>
        </authorList>
    </citation>
    <scope>NUCLEOTIDE SEQUENCE [LARGE SCALE GENOMIC DNA]</scope>
    <source>
        <strain evidence="8 9">CBS 114824</strain>
    </source>
</reference>
<dbReference type="GO" id="GO:0005737">
    <property type="term" value="C:cytoplasm"/>
    <property type="evidence" value="ECO:0007669"/>
    <property type="project" value="TreeGrafter"/>
</dbReference>
<keyword evidence="9" id="KW-1185">Reference proteome</keyword>
<dbReference type="OrthoDB" id="10257314at2759"/>
<gene>
    <name evidence="8" type="ORF">AC578_4413</name>
</gene>
<evidence type="ECO:0000256" key="4">
    <source>
        <dbReference type="ARBA" id="ARBA00022964"/>
    </source>
</evidence>
<evidence type="ECO:0000256" key="3">
    <source>
        <dbReference type="ARBA" id="ARBA00022723"/>
    </source>
</evidence>
<dbReference type="Proteomes" id="UP000070133">
    <property type="component" value="Unassembled WGS sequence"/>
</dbReference>
<keyword evidence="4" id="KW-0223">Dioxygenase</keyword>
<sequence length="309" mass="34703">MTWLLEGEAPEITPRGGPPYSRLTEPLKLTGALARHGVEYRDLTGVLGREFPKASIVEWMNAPNADELMRELAVTVSQRGVVVFRAQEDVDNEVLKQIALRLGELTGRPKECSLHIHPVFNSAREGLDKDNHINCVSSEDRKKLYNSKKAQSHNNWHSDVGFEAVPGDYSAFLLTKKPETGGDTMFASGCEIYDRLSKPMQSFLETLTCINGSIPLEQASHTQNPNLYTHPRGCPQNSGSHYRHAQPVVRTNPVTGWKSIFSIGQNTLSIADVTEEESRMILEFLHGILYRNHDVTCRVRYENFKDLGE</sequence>
<dbReference type="AlphaFoldDB" id="A0A139GVX9"/>
<dbReference type="PANTHER" id="PTHR30468:SF10">
    <property type="entry name" value="TAUD_TFDA-LIKE DOMAIN-CONTAINING PROTEIN"/>
    <property type="match status" value="1"/>
</dbReference>
<name>A0A139GVX9_9PEZI</name>
<evidence type="ECO:0000313" key="8">
    <source>
        <dbReference type="EMBL" id="KXS94343.1"/>
    </source>
</evidence>
<dbReference type="PANTHER" id="PTHR30468">
    <property type="entry name" value="ALPHA-KETOGLUTARATE-DEPENDENT SULFONATE DIOXYGENASE"/>
    <property type="match status" value="1"/>
</dbReference>
<evidence type="ECO:0000256" key="2">
    <source>
        <dbReference type="ARBA" id="ARBA00005896"/>
    </source>
</evidence>
<dbReference type="InterPro" id="IPR051323">
    <property type="entry name" value="AtsK-like"/>
</dbReference>
<protein>
    <recommendedName>
        <fullName evidence="7">TauD/TfdA-like domain-containing protein</fullName>
    </recommendedName>
</protein>
<organism evidence="8 9">
    <name type="scientific">Pseudocercospora eumusae</name>
    <dbReference type="NCBI Taxonomy" id="321146"/>
    <lineage>
        <taxon>Eukaryota</taxon>
        <taxon>Fungi</taxon>
        <taxon>Dikarya</taxon>
        <taxon>Ascomycota</taxon>
        <taxon>Pezizomycotina</taxon>
        <taxon>Dothideomycetes</taxon>
        <taxon>Dothideomycetidae</taxon>
        <taxon>Mycosphaerellales</taxon>
        <taxon>Mycosphaerellaceae</taxon>
        <taxon>Pseudocercospora</taxon>
    </lineage>
</organism>
<evidence type="ECO:0000313" key="9">
    <source>
        <dbReference type="Proteomes" id="UP000070133"/>
    </source>
</evidence>
<dbReference type="STRING" id="321146.A0A139GVX9"/>
<dbReference type="SUPFAM" id="SSF51197">
    <property type="entry name" value="Clavaminate synthase-like"/>
    <property type="match status" value="1"/>
</dbReference>
<dbReference type="InterPro" id="IPR003819">
    <property type="entry name" value="TauD/TfdA-like"/>
</dbReference>
<evidence type="ECO:0000256" key="5">
    <source>
        <dbReference type="ARBA" id="ARBA00023002"/>
    </source>
</evidence>
<dbReference type="EMBL" id="LFZN01000298">
    <property type="protein sequence ID" value="KXS94343.1"/>
    <property type="molecule type" value="Genomic_DNA"/>
</dbReference>
<comment type="cofactor">
    <cofactor evidence="1">
        <name>Fe(2+)</name>
        <dbReference type="ChEBI" id="CHEBI:29033"/>
    </cofactor>
</comment>
<evidence type="ECO:0000256" key="1">
    <source>
        <dbReference type="ARBA" id="ARBA00001954"/>
    </source>
</evidence>
<comment type="similarity">
    <text evidence="2">Belongs to the TfdA dioxygenase family.</text>
</comment>
<dbReference type="GO" id="GO:0046872">
    <property type="term" value="F:metal ion binding"/>
    <property type="evidence" value="ECO:0007669"/>
    <property type="project" value="UniProtKB-KW"/>
</dbReference>
<evidence type="ECO:0000259" key="7">
    <source>
        <dbReference type="Pfam" id="PF02668"/>
    </source>
</evidence>
<keyword evidence="3" id="KW-0479">Metal-binding</keyword>
<dbReference type="GO" id="GO:0016706">
    <property type="term" value="F:2-oxoglutarate-dependent dioxygenase activity"/>
    <property type="evidence" value="ECO:0007669"/>
    <property type="project" value="TreeGrafter"/>
</dbReference>
<feature type="domain" description="TauD/TfdA-like" evidence="7">
    <location>
        <begin position="40"/>
        <end position="302"/>
    </location>
</feature>
<dbReference type="Pfam" id="PF02668">
    <property type="entry name" value="TauD"/>
    <property type="match status" value="1"/>
</dbReference>
<evidence type="ECO:0000256" key="6">
    <source>
        <dbReference type="ARBA" id="ARBA00023004"/>
    </source>
</evidence>
<proteinExistence type="inferred from homology"/>
<accession>A0A139GVX9</accession>
<dbReference type="Gene3D" id="3.60.130.10">
    <property type="entry name" value="Clavaminate synthase-like"/>
    <property type="match status" value="1"/>
</dbReference>